<keyword evidence="1" id="KW-0732">Signal</keyword>
<reference evidence="2 3" key="1">
    <citation type="journal article" date="2015" name="Nature">
        <title>rRNA introns, odd ribosomes, and small enigmatic genomes across a large radiation of phyla.</title>
        <authorList>
            <person name="Brown C.T."/>
            <person name="Hug L.A."/>
            <person name="Thomas B.C."/>
            <person name="Sharon I."/>
            <person name="Castelle C.J."/>
            <person name="Singh A."/>
            <person name="Wilkins M.J."/>
            <person name="Williams K.H."/>
            <person name="Banfield J.F."/>
        </authorList>
    </citation>
    <scope>NUCLEOTIDE SEQUENCE [LARGE SCALE GENOMIC DNA]</scope>
</reference>
<name>A0A0G1PKV2_9BACT</name>
<dbReference type="PROSITE" id="PS51257">
    <property type="entry name" value="PROKAR_LIPOPROTEIN"/>
    <property type="match status" value="1"/>
</dbReference>
<evidence type="ECO:0000313" key="3">
    <source>
        <dbReference type="Proteomes" id="UP000034794"/>
    </source>
</evidence>
<feature type="chain" id="PRO_5002538995" evidence="1">
    <location>
        <begin position="24"/>
        <end position="270"/>
    </location>
</feature>
<sequence>MRKITFWLTAFMILMASCTPSPAVKLALTSVIATPTSEPTTIPTLAAIKLQTVTSYVCLHTGTSFSTGEPADFRCNLDTQEFTFTFAFGETVTAGLFGSPEPVVAGQPVSITTYANIGDLDGTCVLTDSQTGAPLQATLTLREDLVVRSDCVVGDHRLTMAYNVRVIPPACVPAVIWESQTPENFSLVPGGTYIVEVAFPNVTGDDAWWAHETSWVEIATTGPLTFLGAVGKAYEFKGSCTDWDRMEWATHNLVTPPGMLENFLHAGVVK</sequence>
<comment type="caution">
    <text evidence="2">The sequence shown here is derived from an EMBL/GenBank/DDBJ whole genome shotgun (WGS) entry which is preliminary data.</text>
</comment>
<dbReference type="Proteomes" id="UP000034794">
    <property type="component" value="Unassembled WGS sequence"/>
</dbReference>
<organism evidence="2 3">
    <name type="scientific">Candidatus Collierbacteria bacterium GW2011_GWA2_46_26</name>
    <dbReference type="NCBI Taxonomy" id="1618381"/>
    <lineage>
        <taxon>Bacteria</taxon>
        <taxon>Candidatus Collieribacteriota</taxon>
    </lineage>
</organism>
<gene>
    <name evidence="2" type="ORF">UX47_C0004G0006</name>
</gene>
<evidence type="ECO:0000256" key="1">
    <source>
        <dbReference type="SAM" id="SignalP"/>
    </source>
</evidence>
<accession>A0A0G1PKV2</accession>
<dbReference type="AlphaFoldDB" id="A0A0G1PKV2"/>
<dbReference type="EMBL" id="LCMI01000004">
    <property type="protein sequence ID" value="KKU33361.1"/>
    <property type="molecule type" value="Genomic_DNA"/>
</dbReference>
<proteinExistence type="predicted"/>
<evidence type="ECO:0000313" key="2">
    <source>
        <dbReference type="EMBL" id="KKU33361.1"/>
    </source>
</evidence>
<protein>
    <submittedName>
        <fullName evidence="2">Uncharacterized protein</fullName>
    </submittedName>
</protein>
<feature type="signal peptide" evidence="1">
    <location>
        <begin position="1"/>
        <end position="23"/>
    </location>
</feature>